<dbReference type="GO" id="GO:0043565">
    <property type="term" value="F:sequence-specific DNA binding"/>
    <property type="evidence" value="ECO:0007669"/>
    <property type="project" value="TreeGrafter"/>
</dbReference>
<proteinExistence type="inferred from homology"/>
<dbReference type="OrthoDB" id="8678019at2"/>
<keyword evidence="3" id="KW-0238">DNA-binding</keyword>
<dbReference type="FunFam" id="1.10.10.10:FF:000001">
    <property type="entry name" value="LysR family transcriptional regulator"/>
    <property type="match status" value="1"/>
</dbReference>
<keyword evidence="7" id="KW-1185">Reference proteome</keyword>
<dbReference type="AlphaFoldDB" id="A0A254TEY8"/>
<dbReference type="SUPFAM" id="SSF53850">
    <property type="entry name" value="Periplasmic binding protein-like II"/>
    <property type="match status" value="1"/>
</dbReference>
<protein>
    <submittedName>
        <fullName evidence="6">LysR family transcriptional regulator</fullName>
    </submittedName>
</protein>
<dbReference type="InterPro" id="IPR000847">
    <property type="entry name" value="LysR_HTH_N"/>
</dbReference>
<dbReference type="Gene3D" id="3.40.190.290">
    <property type="match status" value="1"/>
</dbReference>
<dbReference type="SUPFAM" id="SSF46785">
    <property type="entry name" value="Winged helix' DNA-binding domain"/>
    <property type="match status" value="1"/>
</dbReference>
<evidence type="ECO:0000256" key="4">
    <source>
        <dbReference type="ARBA" id="ARBA00023163"/>
    </source>
</evidence>
<keyword evidence="4" id="KW-0804">Transcription</keyword>
<evidence type="ECO:0000259" key="5">
    <source>
        <dbReference type="PROSITE" id="PS50931"/>
    </source>
</evidence>
<evidence type="ECO:0000313" key="7">
    <source>
        <dbReference type="Proteomes" id="UP000197535"/>
    </source>
</evidence>
<dbReference type="GO" id="GO:0006351">
    <property type="term" value="P:DNA-templated transcription"/>
    <property type="evidence" value="ECO:0007669"/>
    <property type="project" value="TreeGrafter"/>
</dbReference>
<organism evidence="6 7">
    <name type="scientific">Noviherbaspirillum denitrificans</name>
    <dbReference type="NCBI Taxonomy" id="1968433"/>
    <lineage>
        <taxon>Bacteria</taxon>
        <taxon>Pseudomonadati</taxon>
        <taxon>Pseudomonadota</taxon>
        <taxon>Betaproteobacteria</taxon>
        <taxon>Burkholderiales</taxon>
        <taxon>Oxalobacteraceae</taxon>
        <taxon>Noviherbaspirillum</taxon>
    </lineage>
</organism>
<dbReference type="PANTHER" id="PTHR30537">
    <property type="entry name" value="HTH-TYPE TRANSCRIPTIONAL REGULATOR"/>
    <property type="match status" value="1"/>
</dbReference>
<comment type="caution">
    <text evidence="6">The sequence shown here is derived from an EMBL/GenBank/DDBJ whole genome shotgun (WGS) entry which is preliminary data.</text>
</comment>
<dbReference type="InterPro" id="IPR036390">
    <property type="entry name" value="WH_DNA-bd_sf"/>
</dbReference>
<evidence type="ECO:0000256" key="3">
    <source>
        <dbReference type="ARBA" id="ARBA00023125"/>
    </source>
</evidence>
<dbReference type="Pfam" id="PF03466">
    <property type="entry name" value="LysR_substrate"/>
    <property type="match status" value="1"/>
</dbReference>
<dbReference type="EMBL" id="LSTO01000001">
    <property type="protein sequence ID" value="OWW21229.1"/>
    <property type="molecule type" value="Genomic_DNA"/>
</dbReference>
<dbReference type="GO" id="GO:0003700">
    <property type="term" value="F:DNA-binding transcription factor activity"/>
    <property type="evidence" value="ECO:0007669"/>
    <property type="project" value="InterPro"/>
</dbReference>
<dbReference type="RefSeq" id="WP_088708086.1">
    <property type="nucleotide sequence ID" value="NZ_LSTO01000001.1"/>
</dbReference>
<dbReference type="Proteomes" id="UP000197535">
    <property type="component" value="Unassembled WGS sequence"/>
</dbReference>
<gene>
    <name evidence="6" type="ORF">AYR66_18885</name>
</gene>
<dbReference type="PRINTS" id="PR00039">
    <property type="entry name" value="HTHLYSR"/>
</dbReference>
<dbReference type="CDD" id="cd08422">
    <property type="entry name" value="PBP2_CrgA_like"/>
    <property type="match status" value="1"/>
</dbReference>
<dbReference type="PROSITE" id="PS50931">
    <property type="entry name" value="HTH_LYSR"/>
    <property type="match status" value="1"/>
</dbReference>
<dbReference type="Pfam" id="PF00126">
    <property type="entry name" value="HTH_1"/>
    <property type="match status" value="1"/>
</dbReference>
<evidence type="ECO:0000256" key="1">
    <source>
        <dbReference type="ARBA" id="ARBA00009437"/>
    </source>
</evidence>
<dbReference type="Gene3D" id="1.10.10.10">
    <property type="entry name" value="Winged helix-like DNA-binding domain superfamily/Winged helix DNA-binding domain"/>
    <property type="match status" value="1"/>
</dbReference>
<dbReference type="PANTHER" id="PTHR30537:SF72">
    <property type="entry name" value="LYSR FAMILY TRANSCRIPTIONAL REGULATOR"/>
    <property type="match status" value="1"/>
</dbReference>
<comment type="similarity">
    <text evidence="1">Belongs to the LysR transcriptional regulatory family.</text>
</comment>
<name>A0A254TEY8_9BURK</name>
<accession>A0A254TEY8</accession>
<keyword evidence="2" id="KW-0805">Transcription regulation</keyword>
<dbReference type="InterPro" id="IPR058163">
    <property type="entry name" value="LysR-type_TF_proteobact-type"/>
</dbReference>
<sequence>METLSSIECFVRSAEAGSFSEAARRLGLTSAAVGKNVARLEASVGVRLFHRSTRHLALTEAGQRFLAEVSGGLFAIQTAVAHLGSAGGEPAGTLRVSMGNSFGLTYIVPLLDRFLKQYPHISPDWHFDNRPVDLISENFDAAIGGGFDISPGVVARDLGPAHRVLVASPRYLDQHPPVKTPADLAHCDGILVRSPQTGRVRAWPLRNRSGQQAPIQLRQHIMMSDPEAVCRVAEMGLGIGLASMPHALPYLNDGKLSRVLPDWYVDGGMLALYFPSQNLLPAKTRAFVDFVVAHFREQKLAQRFSALG</sequence>
<feature type="domain" description="HTH lysR-type" evidence="5">
    <location>
        <begin position="1"/>
        <end position="59"/>
    </location>
</feature>
<evidence type="ECO:0000313" key="6">
    <source>
        <dbReference type="EMBL" id="OWW21229.1"/>
    </source>
</evidence>
<dbReference type="InterPro" id="IPR005119">
    <property type="entry name" value="LysR_subst-bd"/>
</dbReference>
<evidence type="ECO:0000256" key="2">
    <source>
        <dbReference type="ARBA" id="ARBA00023015"/>
    </source>
</evidence>
<dbReference type="InterPro" id="IPR036388">
    <property type="entry name" value="WH-like_DNA-bd_sf"/>
</dbReference>
<reference evidence="6 7" key="1">
    <citation type="submission" date="2016-02" db="EMBL/GenBank/DDBJ databases">
        <authorList>
            <person name="Wen L."/>
            <person name="He K."/>
            <person name="Yang H."/>
        </authorList>
    </citation>
    <scope>NUCLEOTIDE SEQUENCE [LARGE SCALE GENOMIC DNA]</scope>
    <source>
        <strain evidence="6 7">TSA40</strain>
    </source>
</reference>